<feature type="region of interest" description="Disordered" evidence="1">
    <location>
        <begin position="89"/>
        <end position="108"/>
    </location>
</feature>
<evidence type="ECO:0000256" key="1">
    <source>
        <dbReference type="SAM" id="MobiDB-lite"/>
    </source>
</evidence>
<sequence>MGGEKTLNETLLRIVAERLGSLSIVDTVRVFPYEKPDAVVAEFVADYYPEDVRRVELECRVYTNGDFSITYREVRSSTDWMARWDRHANPHNNRDHYHEPPRARTDDAVDASYPDDVLEVVSVVLSDVDDRLGDVWDDTPAE</sequence>
<dbReference type="KEGG" id="naj:B1756_01730"/>
<dbReference type="GeneID" id="32892758"/>
<evidence type="ECO:0000313" key="2">
    <source>
        <dbReference type="EMBL" id="ARS88601.1"/>
    </source>
</evidence>
<feature type="compositionally biased region" description="Basic and acidic residues" evidence="1">
    <location>
        <begin position="89"/>
        <end position="107"/>
    </location>
</feature>
<dbReference type="AlphaFoldDB" id="A0A2Z2HNU5"/>
<gene>
    <name evidence="2" type="ORF">B1756_01730</name>
</gene>
<evidence type="ECO:0000313" key="3">
    <source>
        <dbReference type="Proteomes" id="UP000250088"/>
    </source>
</evidence>
<protein>
    <submittedName>
        <fullName evidence="2">Uncharacterized protein</fullName>
    </submittedName>
</protein>
<dbReference type="EMBL" id="CP019893">
    <property type="protein sequence ID" value="ARS88601.1"/>
    <property type="molecule type" value="Genomic_DNA"/>
</dbReference>
<dbReference type="Proteomes" id="UP000250088">
    <property type="component" value="Chromosome"/>
</dbReference>
<keyword evidence="3" id="KW-1185">Reference proteome</keyword>
<name>A0A2Z2HNU5_9EURY</name>
<dbReference type="Pfam" id="PF20126">
    <property type="entry name" value="TumE"/>
    <property type="match status" value="1"/>
</dbReference>
<reference evidence="3" key="1">
    <citation type="submission" date="2017-02" db="EMBL/GenBank/DDBJ databases">
        <title>Natronthermophilus aegyptiacus gen. nov.,sp. nov., an aerobic, extremely halophilic alkalithermophilic archaeon isolated from the athalassohaline Wadi An Natrun, Egypt.</title>
        <authorList>
            <person name="Zhao B."/>
        </authorList>
    </citation>
    <scope>NUCLEOTIDE SEQUENCE [LARGE SCALE GENOMIC DNA]</scope>
    <source>
        <strain evidence="3">JW/NM-HA 15</strain>
    </source>
</reference>
<organism evidence="2 3">
    <name type="scientific">Natrarchaeobaculum aegyptiacum</name>
    <dbReference type="NCBI Taxonomy" id="745377"/>
    <lineage>
        <taxon>Archaea</taxon>
        <taxon>Methanobacteriati</taxon>
        <taxon>Methanobacteriota</taxon>
        <taxon>Stenosarchaea group</taxon>
        <taxon>Halobacteria</taxon>
        <taxon>Halobacteriales</taxon>
        <taxon>Natrialbaceae</taxon>
        <taxon>Natrarchaeobaculum</taxon>
    </lineage>
</organism>
<dbReference type="OrthoDB" id="202777at2157"/>
<dbReference type="RefSeq" id="WP_086886983.1">
    <property type="nucleotide sequence ID" value="NZ_CP019893.1"/>
</dbReference>
<accession>A0A2Z2HNU5</accession>
<proteinExistence type="predicted"/>
<dbReference type="InterPro" id="IPR045397">
    <property type="entry name" value="TumE-like"/>
</dbReference>